<accession>A0A4Y6PWI5</accession>
<feature type="compositionally biased region" description="Low complexity" evidence="3">
    <location>
        <begin position="29"/>
        <end position="45"/>
    </location>
</feature>
<sequence>MTTRRAASLLLIALLSASTAACGSEEEPNANSNGIGTTNNANNNAQPDAESDAESDASVDGGVPEEATYYEHVKPILDGRCTSCHVPDGIAPLSLTTYEEAKAASPGIRAHVNARTMPPWLAAEGCTEYQHDFSLTQEQIDTVTAWIDGGTPEGDASNPGDPLPAVGGGLSRTDLTLQMPEAYTPQQSPDDYRCFPIAWPEDAKKYVTGFGVNPDKDEVVHHVIAYLAPPSLADEIAQKDSAEEGPGYTCFGGPGVGTQNPTNNDSTSWLGSWAPGGQGVNFPEGTGIAVEPGSTVVLQVHYNTLTTEPVADQSEVVLKVDDQVDKEAMYLPWTNPQWLSGDNMLIPAGSADTTHSWGFDIASFVGQSILIHDVAFHMHTLGEKGRLWIDRADGSEDCLLDIPRWDFDWQYGYRLQAPKTLSAGDKLSIECQWDNTAENQPVVDGERLQPRDVTWGEGTTDEMCLGIFYVTFE</sequence>
<keyword evidence="7" id="KW-0560">Oxidoreductase</keyword>
<keyword evidence="1" id="KW-1015">Disulfide bond</keyword>
<evidence type="ECO:0000313" key="8">
    <source>
        <dbReference type="Proteomes" id="UP000315995"/>
    </source>
</evidence>
<gene>
    <name evidence="7" type="ORF">FIV42_18600</name>
</gene>
<keyword evidence="4" id="KW-0732">Signal</keyword>
<evidence type="ECO:0000256" key="4">
    <source>
        <dbReference type="SAM" id="SignalP"/>
    </source>
</evidence>
<accession>A0A5B8Y9D7</accession>
<dbReference type="InterPro" id="IPR008977">
    <property type="entry name" value="PHM/PNGase_F_dom_sf"/>
</dbReference>
<dbReference type="PANTHER" id="PTHR10157:SF23">
    <property type="entry name" value="MOXD1 HOMOLOG 1"/>
    <property type="match status" value="1"/>
</dbReference>
<dbReference type="GO" id="GO:0005507">
    <property type="term" value="F:copper ion binding"/>
    <property type="evidence" value="ECO:0007669"/>
    <property type="project" value="InterPro"/>
</dbReference>
<organism evidence="7 8">
    <name type="scientific">Persicimonas caeni</name>
    <dbReference type="NCBI Taxonomy" id="2292766"/>
    <lineage>
        <taxon>Bacteria</taxon>
        <taxon>Deltaproteobacteria</taxon>
        <taxon>Bradymonadales</taxon>
        <taxon>Bradymonadaceae</taxon>
        <taxon>Persicimonas</taxon>
    </lineage>
</organism>
<feature type="signal peptide" evidence="4">
    <location>
        <begin position="1"/>
        <end position="23"/>
    </location>
</feature>
<dbReference type="PANTHER" id="PTHR10157">
    <property type="entry name" value="DOPAMINE BETA HYDROXYLASE RELATED"/>
    <property type="match status" value="1"/>
</dbReference>
<feature type="region of interest" description="Disordered" evidence="3">
    <location>
        <begin position="22"/>
        <end position="62"/>
    </location>
</feature>
<dbReference type="Gene3D" id="2.60.120.310">
    <property type="entry name" value="Copper type II, ascorbate-dependent monooxygenase, N-terminal domain"/>
    <property type="match status" value="1"/>
</dbReference>
<evidence type="ECO:0000313" key="7">
    <source>
        <dbReference type="EMBL" id="QDG52676.1"/>
    </source>
</evidence>
<evidence type="ECO:0000256" key="2">
    <source>
        <dbReference type="ARBA" id="ARBA00023180"/>
    </source>
</evidence>
<dbReference type="Proteomes" id="UP000315995">
    <property type="component" value="Chromosome"/>
</dbReference>
<dbReference type="InterPro" id="IPR036939">
    <property type="entry name" value="Cu2_ascorb_mOase_N_sf"/>
</dbReference>
<keyword evidence="2" id="KW-0325">Glycoprotein</keyword>
<keyword evidence="8" id="KW-1185">Reference proteome</keyword>
<dbReference type="EMBL" id="CP041186">
    <property type="protein sequence ID" value="QDG52676.1"/>
    <property type="molecule type" value="Genomic_DNA"/>
</dbReference>
<dbReference type="GO" id="GO:0004500">
    <property type="term" value="F:dopamine beta-monooxygenase activity"/>
    <property type="evidence" value="ECO:0007669"/>
    <property type="project" value="InterPro"/>
</dbReference>
<dbReference type="Gene3D" id="2.60.120.230">
    <property type="match status" value="1"/>
</dbReference>
<evidence type="ECO:0000259" key="5">
    <source>
        <dbReference type="Pfam" id="PF01082"/>
    </source>
</evidence>
<dbReference type="OrthoDB" id="258766at2"/>
<dbReference type="Pfam" id="PF03712">
    <property type="entry name" value="Cu2_monoox_C"/>
    <property type="match status" value="1"/>
</dbReference>
<evidence type="ECO:0000256" key="1">
    <source>
        <dbReference type="ARBA" id="ARBA00023157"/>
    </source>
</evidence>
<dbReference type="InterPro" id="IPR000323">
    <property type="entry name" value="Cu2_ascorb_mOase_N"/>
</dbReference>
<dbReference type="PROSITE" id="PS51257">
    <property type="entry name" value="PROKAR_LIPOPROTEIN"/>
    <property type="match status" value="1"/>
</dbReference>
<keyword evidence="7" id="KW-0503">Monooxygenase</keyword>
<dbReference type="RefSeq" id="WP_141199141.1">
    <property type="nucleotide sequence ID" value="NZ_CP041186.1"/>
</dbReference>
<dbReference type="Pfam" id="PF01082">
    <property type="entry name" value="Cu2_monooxygen"/>
    <property type="match status" value="1"/>
</dbReference>
<dbReference type="InterPro" id="IPR000945">
    <property type="entry name" value="DBH-like"/>
</dbReference>
<feature type="domain" description="Copper type II ascorbate-dependent monooxygenase N-terminal" evidence="5">
    <location>
        <begin position="177"/>
        <end position="305"/>
    </location>
</feature>
<evidence type="ECO:0000256" key="3">
    <source>
        <dbReference type="SAM" id="MobiDB-lite"/>
    </source>
</evidence>
<proteinExistence type="predicted"/>
<dbReference type="AlphaFoldDB" id="A0A4Y6PWI5"/>
<protein>
    <submittedName>
        <fullName evidence="7">Monooxygenase</fullName>
    </submittedName>
</protein>
<feature type="domain" description="Copper type II ascorbate-dependent monooxygenase C-terminal" evidence="6">
    <location>
        <begin position="367"/>
        <end position="470"/>
    </location>
</feature>
<feature type="chain" id="PRO_5030106567" evidence="4">
    <location>
        <begin position="24"/>
        <end position="473"/>
    </location>
</feature>
<dbReference type="SUPFAM" id="SSF49742">
    <property type="entry name" value="PHM/PNGase F"/>
    <property type="match status" value="2"/>
</dbReference>
<dbReference type="InterPro" id="IPR014784">
    <property type="entry name" value="Cu2_ascorb_mOase-like_C"/>
</dbReference>
<name>A0A4Y6PWI5_PERCE</name>
<reference evidence="7 8" key="1">
    <citation type="submission" date="2019-06" db="EMBL/GenBank/DDBJ databases">
        <title>Persicimonas caeni gen. nov., sp. nov., a predatory bacterium isolated from solar saltern.</title>
        <authorList>
            <person name="Wang S."/>
        </authorList>
    </citation>
    <scope>NUCLEOTIDE SEQUENCE [LARGE SCALE GENOMIC DNA]</scope>
    <source>
        <strain evidence="7 8">YN101</strain>
    </source>
</reference>
<evidence type="ECO:0000259" key="6">
    <source>
        <dbReference type="Pfam" id="PF03712"/>
    </source>
</evidence>
<dbReference type="InterPro" id="IPR024548">
    <property type="entry name" value="Cu2_monoox_C"/>
</dbReference>